<dbReference type="AlphaFoldDB" id="A0A7W0CS90"/>
<dbReference type="PANTHER" id="PTHR10000:SF8">
    <property type="entry name" value="HAD SUPERFAMILY HYDROLASE-LIKE, TYPE 3"/>
    <property type="match status" value="1"/>
</dbReference>
<dbReference type="Pfam" id="PF08282">
    <property type="entry name" value="Hydrolase_3"/>
    <property type="match status" value="1"/>
</dbReference>
<name>A0A7W0CS90_9ACTN</name>
<evidence type="ECO:0008006" key="3">
    <source>
        <dbReference type="Google" id="ProtNLM"/>
    </source>
</evidence>
<protein>
    <recommendedName>
        <fullName evidence="3">HAD family phosphatase</fullName>
    </recommendedName>
</protein>
<reference evidence="1 2" key="1">
    <citation type="submission" date="2020-07" db="EMBL/GenBank/DDBJ databases">
        <title>Genomic Encyclopedia of Type Strains, Phase IV (KMG-IV): sequencing the most valuable type-strain genomes for metagenomic binning, comparative biology and taxonomic classification.</title>
        <authorList>
            <person name="Goeker M."/>
        </authorList>
    </citation>
    <scope>NUCLEOTIDE SEQUENCE [LARGE SCALE GENOMIC DNA]</scope>
    <source>
        <strain evidence="1 2">DSM 45533</strain>
    </source>
</reference>
<dbReference type="InterPro" id="IPR023214">
    <property type="entry name" value="HAD_sf"/>
</dbReference>
<accession>A0A7W0CS90</accession>
<sequence>MSRVVAGPIEWIVTDLDGTLVGRDLRMVEASRAALGRFAKAGGRVVIATGRSEASARRYYDELRLRGPAILYNGARTVDLGTGEVLHERTLPAHALPYLVESLPEGLYPVAFVEGRAYAAHDVPQLREYARRDGLRLERACWAELARRPVTKVMLIGEPGVPPVVEGTTAVRSERTYLEFLPEGTSKGGALRELAAREGVPMERVAAIGDNPNDLDMIEAAGLGVAVGDGHRVVREAADRVVAGCAQGAVAELVALALDG</sequence>
<keyword evidence="2" id="KW-1185">Reference proteome</keyword>
<proteinExistence type="predicted"/>
<dbReference type="EMBL" id="JACDUR010000008">
    <property type="protein sequence ID" value="MBA2896386.1"/>
    <property type="molecule type" value="Genomic_DNA"/>
</dbReference>
<dbReference type="PANTHER" id="PTHR10000">
    <property type="entry name" value="PHOSPHOSERINE PHOSPHATASE"/>
    <property type="match status" value="1"/>
</dbReference>
<dbReference type="GO" id="GO:0005829">
    <property type="term" value="C:cytosol"/>
    <property type="evidence" value="ECO:0007669"/>
    <property type="project" value="TreeGrafter"/>
</dbReference>
<dbReference type="InterPro" id="IPR036412">
    <property type="entry name" value="HAD-like_sf"/>
</dbReference>
<organism evidence="1 2">
    <name type="scientific">Nonomuraea soli</name>
    <dbReference type="NCBI Taxonomy" id="1032476"/>
    <lineage>
        <taxon>Bacteria</taxon>
        <taxon>Bacillati</taxon>
        <taxon>Actinomycetota</taxon>
        <taxon>Actinomycetes</taxon>
        <taxon>Streptosporangiales</taxon>
        <taxon>Streptosporangiaceae</taxon>
        <taxon>Nonomuraea</taxon>
    </lineage>
</organism>
<dbReference type="Gene3D" id="3.40.50.1000">
    <property type="entry name" value="HAD superfamily/HAD-like"/>
    <property type="match status" value="1"/>
</dbReference>
<evidence type="ECO:0000313" key="1">
    <source>
        <dbReference type="EMBL" id="MBA2896386.1"/>
    </source>
</evidence>
<dbReference type="Proteomes" id="UP000530928">
    <property type="component" value="Unassembled WGS sequence"/>
</dbReference>
<dbReference type="RefSeq" id="WP_220134457.1">
    <property type="nucleotide sequence ID" value="NZ_BAABAM010000007.1"/>
</dbReference>
<dbReference type="InterPro" id="IPR006379">
    <property type="entry name" value="HAD-SF_hydro_IIB"/>
</dbReference>
<dbReference type="GO" id="GO:0000287">
    <property type="term" value="F:magnesium ion binding"/>
    <property type="evidence" value="ECO:0007669"/>
    <property type="project" value="TreeGrafter"/>
</dbReference>
<dbReference type="Gene3D" id="3.30.1240.10">
    <property type="match status" value="1"/>
</dbReference>
<dbReference type="GO" id="GO:0016791">
    <property type="term" value="F:phosphatase activity"/>
    <property type="evidence" value="ECO:0007669"/>
    <property type="project" value="TreeGrafter"/>
</dbReference>
<dbReference type="SUPFAM" id="SSF56784">
    <property type="entry name" value="HAD-like"/>
    <property type="match status" value="1"/>
</dbReference>
<evidence type="ECO:0000313" key="2">
    <source>
        <dbReference type="Proteomes" id="UP000530928"/>
    </source>
</evidence>
<comment type="caution">
    <text evidence="1">The sequence shown here is derived from an EMBL/GenBank/DDBJ whole genome shotgun (WGS) entry which is preliminary data.</text>
</comment>
<dbReference type="NCBIfam" id="TIGR01484">
    <property type="entry name" value="HAD-SF-IIB"/>
    <property type="match status" value="1"/>
</dbReference>
<gene>
    <name evidence="1" type="ORF">HNR30_007777</name>
</gene>